<dbReference type="AlphaFoldDB" id="A0A1H8F4K7"/>
<dbReference type="Proteomes" id="UP000199531">
    <property type="component" value="Unassembled WGS sequence"/>
</dbReference>
<dbReference type="EMBL" id="FOCW01000001">
    <property type="protein sequence ID" value="SEN26087.1"/>
    <property type="molecule type" value="Genomic_DNA"/>
</dbReference>
<protein>
    <recommendedName>
        <fullName evidence="5">Protease inhibitor Inh</fullName>
    </recommendedName>
</protein>
<feature type="region of interest" description="Disordered" evidence="1">
    <location>
        <begin position="26"/>
        <end position="91"/>
    </location>
</feature>
<feature type="compositionally biased region" description="Polar residues" evidence="1">
    <location>
        <begin position="29"/>
        <end position="38"/>
    </location>
</feature>
<sequence length="210" mass="22238">MQSHWNAVALFAAVLLAACSDAGRELPASSEQSGSAASTPVEGGSSAVPVSEGTAVDGDEQERDKGLNEGRPASASASAAEPVQPVVSPEEQARLEKQLWLESPLYGSDNHMARARRVTITPLGDDGYRVLIANQMSFECDLAFNSRGQPARMAHCAPKLAENSEWKVVQKEVPLHCSALATEVVCSGEYDLGMPAGGTFPGRMTIARKR</sequence>
<dbReference type="RefSeq" id="WP_091814364.1">
    <property type="nucleotide sequence ID" value="NZ_FOCW01000001.1"/>
</dbReference>
<accession>A0A1H8F4K7</accession>
<proteinExistence type="predicted"/>
<keyword evidence="4" id="KW-1185">Reference proteome</keyword>
<keyword evidence="2" id="KW-0732">Signal</keyword>
<evidence type="ECO:0000313" key="4">
    <source>
        <dbReference type="Proteomes" id="UP000199531"/>
    </source>
</evidence>
<feature type="signal peptide" evidence="2">
    <location>
        <begin position="1"/>
        <end position="22"/>
    </location>
</feature>
<reference evidence="3 4" key="1">
    <citation type="submission" date="2016-10" db="EMBL/GenBank/DDBJ databases">
        <authorList>
            <person name="de Groot N.N."/>
        </authorList>
    </citation>
    <scope>NUCLEOTIDE SEQUENCE [LARGE SCALE GENOMIC DNA]</scope>
    <source>
        <strain evidence="3 4">DSM 15123</strain>
    </source>
</reference>
<evidence type="ECO:0000313" key="3">
    <source>
        <dbReference type="EMBL" id="SEN26087.1"/>
    </source>
</evidence>
<evidence type="ECO:0000256" key="1">
    <source>
        <dbReference type="SAM" id="MobiDB-lite"/>
    </source>
</evidence>
<feature type="compositionally biased region" description="Low complexity" evidence="1">
    <location>
        <begin position="72"/>
        <end position="90"/>
    </location>
</feature>
<gene>
    <name evidence="3" type="ORF">SAMN02745977_00910</name>
</gene>
<evidence type="ECO:0000256" key="2">
    <source>
        <dbReference type="SAM" id="SignalP"/>
    </source>
</evidence>
<organism evidence="3 4">
    <name type="scientific">Brachymonas denitrificans DSM 15123</name>
    <dbReference type="NCBI Taxonomy" id="1121117"/>
    <lineage>
        <taxon>Bacteria</taxon>
        <taxon>Pseudomonadati</taxon>
        <taxon>Pseudomonadota</taxon>
        <taxon>Betaproteobacteria</taxon>
        <taxon>Burkholderiales</taxon>
        <taxon>Comamonadaceae</taxon>
        <taxon>Brachymonas</taxon>
    </lineage>
</organism>
<name>A0A1H8F4K7_9BURK</name>
<evidence type="ECO:0008006" key="5">
    <source>
        <dbReference type="Google" id="ProtNLM"/>
    </source>
</evidence>
<feature type="chain" id="PRO_5011508627" description="Protease inhibitor Inh" evidence="2">
    <location>
        <begin position="23"/>
        <end position="210"/>
    </location>
</feature>